<dbReference type="EMBL" id="MU032346">
    <property type="protein sequence ID" value="KAF3767124.1"/>
    <property type="molecule type" value="Genomic_DNA"/>
</dbReference>
<reference evidence="2" key="1">
    <citation type="journal article" date="2020" name="Phytopathology">
        <title>Genome sequence of the chestnut blight fungus Cryphonectria parasitica EP155: A fundamental resource for an archetypical invasive plant pathogen.</title>
        <authorList>
            <person name="Crouch J.A."/>
            <person name="Dawe A."/>
            <person name="Aerts A."/>
            <person name="Barry K."/>
            <person name="Churchill A.C.L."/>
            <person name="Grimwood J."/>
            <person name="Hillman B."/>
            <person name="Milgroom M.G."/>
            <person name="Pangilinan J."/>
            <person name="Smith M."/>
            <person name="Salamov A."/>
            <person name="Schmutz J."/>
            <person name="Yadav J."/>
            <person name="Grigoriev I.V."/>
            <person name="Nuss D."/>
        </authorList>
    </citation>
    <scope>NUCLEOTIDE SEQUENCE</scope>
    <source>
        <strain evidence="2">EP155</strain>
    </source>
</reference>
<accession>A0A9P4Y538</accession>
<evidence type="ECO:0000313" key="3">
    <source>
        <dbReference type="Proteomes" id="UP000803844"/>
    </source>
</evidence>
<evidence type="ECO:0000256" key="1">
    <source>
        <dbReference type="SAM" id="MobiDB-lite"/>
    </source>
</evidence>
<protein>
    <submittedName>
        <fullName evidence="2">Uncharacterized protein</fullName>
    </submittedName>
</protein>
<name>A0A9P4Y538_CRYP1</name>
<feature type="compositionally biased region" description="Basic and acidic residues" evidence="1">
    <location>
        <begin position="14"/>
        <end position="38"/>
    </location>
</feature>
<sequence length="287" mass="31770">METPRNQAGPRKSGMMERLRRLRSDPKPEIDPTAKPERPVIFTPHRAAECVGEGLDEPRTPKLDDRLGTAVQSGSKDEAGQESTGRQPDDNVEMVVQPPKGGTGSSDYEAFLQKAVEDERQRVESGQTSVPKPKQQPQLNQFYSQGWADASPAAQPKLAEIQESESEPESDDNGDDDVSSRDTGDISPTQQRGLGRQDSSSSSTSSGSHDFADSPDTRPTLTQTWPGADREGRHVSFKEPTRVRNRSDSNPNLYTHTRCSESPQGRRAIARRKSIRRTITDYVRQLT</sequence>
<dbReference type="GeneID" id="63839677"/>
<feature type="compositionally biased region" description="Polar residues" evidence="1">
    <location>
        <begin position="248"/>
        <end position="263"/>
    </location>
</feature>
<dbReference type="AlphaFoldDB" id="A0A9P4Y538"/>
<feature type="compositionally biased region" description="Basic and acidic residues" evidence="1">
    <location>
        <begin position="228"/>
        <end position="247"/>
    </location>
</feature>
<feature type="compositionally biased region" description="Basic and acidic residues" evidence="1">
    <location>
        <begin position="56"/>
        <end position="67"/>
    </location>
</feature>
<feature type="compositionally biased region" description="Polar residues" evidence="1">
    <location>
        <begin position="124"/>
        <end position="144"/>
    </location>
</feature>
<proteinExistence type="predicted"/>
<comment type="caution">
    <text evidence="2">The sequence shown here is derived from an EMBL/GenBank/DDBJ whole genome shotgun (WGS) entry which is preliminary data.</text>
</comment>
<feature type="compositionally biased region" description="Low complexity" evidence="1">
    <location>
        <begin position="199"/>
        <end position="208"/>
    </location>
</feature>
<dbReference type="Proteomes" id="UP000803844">
    <property type="component" value="Unassembled WGS sequence"/>
</dbReference>
<dbReference type="RefSeq" id="XP_040778085.1">
    <property type="nucleotide sequence ID" value="XM_040922548.1"/>
</dbReference>
<feature type="region of interest" description="Disordered" evidence="1">
    <location>
        <begin position="1"/>
        <end position="269"/>
    </location>
</feature>
<evidence type="ECO:0000313" key="2">
    <source>
        <dbReference type="EMBL" id="KAF3767124.1"/>
    </source>
</evidence>
<organism evidence="2 3">
    <name type="scientific">Cryphonectria parasitica (strain ATCC 38755 / EP155)</name>
    <dbReference type="NCBI Taxonomy" id="660469"/>
    <lineage>
        <taxon>Eukaryota</taxon>
        <taxon>Fungi</taxon>
        <taxon>Dikarya</taxon>
        <taxon>Ascomycota</taxon>
        <taxon>Pezizomycotina</taxon>
        <taxon>Sordariomycetes</taxon>
        <taxon>Sordariomycetidae</taxon>
        <taxon>Diaporthales</taxon>
        <taxon>Cryphonectriaceae</taxon>
        <taxon>Cryphonectria-Endothia species complex</taxon>
        <taxon>Cryphonectria</taxon>
    </lineage>
</organism>
<gene>
    <name evidence="2" type="ORF">M406DRAFT_350415</name>
</gene>
<feature type="compositionally biased region" description="Acidic residues" evidence="1">
    <location>
        <begin position="162"/>
        <end position="177"/>
    </location>
</feature>
<keyword evidence="3" id="KW-1185">Reference proteome</keyword>